<dbReference type="InterPro" id="IPR004416">
    <property type="entry name" value="MnmG"/>
</dbReference>
<dbReference type="GO" id="GO:0030488">
    <property type="term" value="P:tRNA methylation"/>
    <property type="evidence" value="ECO:0007669"/>
    <property type="project" value="TreeGrafter"/>
</dbReference>
<feature type="binding site" evidence="10">
    <location>
        <position position="131"/>
    </location>
    <ligand>
        <name>FAD</name>
        <dbReference type="ChEBI" id="CHEBI:57692"/>
    </ligand>
</feature>
<dbReference type="PROSITE" id="PS01280">
    <property type="entry name" value="GIDA_1"/>
    <property type="match status" value="1"/>
</dbReference>
<dbReference type="PANTHER" id="PTHR11806">
    <property type="entry name" value="GLUCOSE INHIBITED DIVISION PROTEIN A"/>
    <property type="match status" value="1"/>
</dbReference>
<dbReference type="EMBL" id="CP062796">
    <property type="protein sequence ID" value="QUL97849.1"/>
    <property type="molecule type" value="Genomic_DNA"/>
</dbReference>
<reference evidence="12" key="2">
    <citation type="journal article" date="2023" name="Biology">
        <title>Prokaryotic Life Associated with Coal-Fire Gas Vents Revealed by Metagenomics.</title>
        <authorList>
            <person name="Kadnikov V.V."/>
            <person name="Mardanov A.V."/>
            <person name="Beletsky A.V."/>
            <person name="Karnachuk O.V."/>
            <person name="Ravin N.V."/>
        </authorList>
    </citation>
    <scope>NUCLEOTIDE SEQUENCE</scope>
    <source>
        <strain evidence="12">Bu02</strain>
    </source>
</reference>
<dbReference type="GO" id="GO:0002098">
    <property type="term" value="P:tRNA wobble uridine modification"/>
    <property type="evidence" value="ECO:0007669"/>
    <property type="project" value="InterPro"/>
</dbReference>
<comment type="caution">
    <text evidence="10">Lacks conserved residue(s) required for the propagation of feature annotation.</text>
</comment>
<dbReference type="SUPFAM" id="SSF51905">
    <property type="entry name" value="FAD/NAD(P)-binding domain"/>
    <property type="match status" value="1"/>
</dbReference>
<evidence type="ECO:0000256" key="10">
    <source>
        <dbReference type="HAMAP-Rule" id="MF_00129"/>
    </source>
</evidence>
<dbReference type="PROSITE" id="PS01281">
    <property type="entry name" value="GIDA_2"/>
    <property type="match status" value="1"/>
</dbReference>
<dbReference type="Gene3D" id="1.10.10.1800">
    <property type="entry name" value="tRNA uridine 5-carboxymethylaminomethyl modification enzyme MnmG/GidA"/>
    <property type="match status" value="1"/>
</dbReference>
<comment type="function">
    <text evidence="10">NAD-binding protein involved in the addition of a carboxymethylaminomethyl (cmnm) group at the wobble position (U34) of certain tRNAs, forming tRNA-cmnm(5)s(2)U34.</text>
</comment>
<evidence type="ECO:0000259" key="11">
    <source>
        <dbReference type="SMART" id="SM01228"/>
    </source>
</evidence>
<dbReference type="GO" id="GO:0005829">
    <property type="term" value="C:cytosol"/>
    <property type="evidence" value="ECO:0007669"/>
    <property type="project" value="TreeGrafter"/>
</dbReference>
<reference evidence="12" key="1">
    <citation type="submission" date="2020-10" db="EMBL/GenBank/DDBJ databases">
        <authorList>
            <person name="Kadnikov V."/>
            <person name="Beletsky A.V."/>
            <person name="Mardanov A.V."/>
            <person name="Karnachuk O.V."/>
            <person name="Ravin N.V."/>
        </authorList>
    </citation>
    <scope>NUCLEOTIDE SEQUENCE</scope>
    <source>
        <strain evidence="12">Bu02</strain>
    </source>
</reference>
<dbReference type="Pfam" id="PF21680">
    <property type="entry name" value="GIDA_C_1st"/>
    <property type="match status" value="1"/>
</dbReference>
<comment type="subunit">
    <text evidence="8 10">Homodimer. Heterotetramer of two MnmE and two MnmG subunits.</text>
</comment>
<dbReference type="InterPro" id="IPR026904">
    <property type="entry name" value="MnmG_C"/>
</dbReference>
<evidence type="ECO:0000256" key="7">
    <source>
        <dbReference type="ARBA" id="ARBA00023027"/>
    </source>
</evidence>
<feature type="binding site" evidence="10">
    <location>
        <position position="186"/>
    </location>
    <ligand>
        <name>FAD</name>
        <dbReference type="ChEBI" id="CHEBI:57692"/>
    </ligand>
</feature>
<dbReference type="InterPro" id="IPR002218">
    <property type="entry name" value="MnmG-rel"/>
</dbReference>
<dbReference type="InterPro" id="IPR036188">
    <property type="entry name" value="FAD/NAD-bd_sf"/>
</dbReference>
<evidence type="ECO:0000256" key="5">
    <source>
        <dbReference type="ARBA" id="ARBA00022694"/>
    </source>
</evidence>
<dbReference type="PRINTS" id="PR00411">
    <property type="entry name" value="PNDRDTASEI"/>
</dbReference>
<feature type="domain" description="tRNA uridine 5-carboxymethylaminomethyl modification enzyme C-terminal subdomain" evidence="11">
    <location>
        <begin position="530"/>
        <end position="600"/>
    </location>
</feature>
<feature type="binding site" evidence="10">
    <location>
        <begin position="278"/>
        <end position="292"/>
    </location>
    <ligand>
        <name>NAD(+)</name>
        <dbReference type="ChEBI" id="CHEBI:57540"/>
    </ligand>
</feature>
<gene>
    <name evidence="10 12" type="primary">mnmG</name>
    <name evidence="10" type="synonym">gidA</name>
    <name evidence="12" type="ORF">IMF26_07060</name>
</gene>
<organism evidence="12">
    <name type="scientific">Candidatus Fermentithermobacillus carboniphilus</name>
    <dbReference type="NCBI Taxonomy" id="3085328"/>
    <lineage>
        <taxon>Bacteria</taxon>
        <taxon>Bacillati</taxon>
        <taxon>Bacillota</taxon>
        <taxon>Candidatus Fermentithermobacillia</taxon>
        <taxon>Candidatus Fermentithermobacillales</taxon>
        <taxon>Candidatus Fermentithermobacillaceae</taxon>
        <taxon>Candidatus Fermentithermobacillus</taxon>
    </lineage>
</organism>
<name>A0AAT9L9Y5_9FIRM</name>
<protein>
    <recommendedName>
        <fullName evidence="3 10">tRNA uridine 5-carboxymethylaminomethyl modification enzyme MnmG</fullName>
    </recommendedName>
    <alternativeName>
        <fullName evidence="9 10">Glucose-inhibited division protein A</fullName>
    </alternativeName>
</protein>
<dbReference type="InterPro" id="IPR044920">
    <property type="entry name" value="MnmG_C_subdom_sf"/>
</dbReference>
<dbReference type="InterPro" id="IPR047001">
    <property type="entry name" value="MnmG_C_subdom"/>
</dbReference>
<dbReference type="FunFam" id="3.50.50.60:FF:000002">
    <property type="entry name" value="tRNA uridine 5-carboxymethylaminomethyl modification enzyme MnmG"/>
    <property type="match status" value="1"/>
</dbReference>
<keyword evidence="10" id="KW-0963">Cytoplasm</keyword>
<dbReference type="Pfam" id="PF01134">
    <property type="entry name" value="GIDA"/>
    <property type="match status" value="1"/>
</dbReference>
<dbReference type="NCBIfam" id="TIGR00136">
    <property type="entry name" value="mnmG_gidA"/>
    <property type="match status" value="1"/>
</dbReference>
<dbReference type="InterPro" id="IPR040131">
    <property type="entry name" value="MnmG_N"/>
</dbReference>
<feature type="binding site" evidence="10">
    <location>
        <position position="375"/>
    </location>
    <ligand>
        <name>FAD</name>
        <dbReference type="ChEBI" id="CHEBI:57692"/>
    </ligand>
</feature>
<dbReference type="SMART" id="SM01228">
    <property type="entry name" value="GIDA_assoc_3"/>
    <property type="match status" value="1"/>
</dbReference>
<evidence type="ECO:0000313" key="12">
    <source>
        <dbReference type="EMBL" id="QUL97849.1"/>
    </source>
</evidence>
<comment type="similarity">
    <text evidence="2 10">Belongs to the MnmG family.</text>
</comment>
<dbReference type="GO" id="GO:0050660">
    <property type="term" value="F:flavin adenine dinucleotide binding"/>
    <property type="evidence" value="ECO:0007669"/>
    <property type="project" value="UniProtKB-UniRule"/>
</dbReference>
<evidence type="ECO:0000256" key="6">
    <source>
        <dbReference type="ARBA" id="ARBA00022827"/>
    </source>
</evidence>
<keyword evidence="6 10" id="KW-0274">FAD</keyword>
<evidence type="ECO:0000256" key="8">
    <source>
        <dbReference type="ARBA" id="ARBA00025948"/>
    </source>
</evidence>
<comment type="cofactor">
    <cofactor evidence="1 10">
        <name>FAD</name>
        <dbReference type="ChEBI" id="CHEBI:57692"/>
    </cofactor>
</comment>
<evidence type="ECO:0000256" key="9">
    <source>
        <dbReference type="ARBA" id="ARBA00031800"/>
    </source>
</evidence>
<keyword evidence="5 10" id="KW-0819">tRNA processing</keyword>
<evidence type="ECO:0000256" key="2">
    <source>
        <dbReference type="ARBA" id="ARBA00007653"/>
    </source>
</evidence>
<dbReference type="HAMAP" id="MF_00129">
    <property type="entry name" value="MnmG_GidA"/>
    <property type="match status" value="1"/>
</dbReference>
<dbReference type="InterPro" id="IPR020595">
    <property type="entry name" value="MnmG-rel_CS"/>
</dbReference>
<evidence type="ECO:0000256" key="4">
    <source>
        <dbReference type="ARBA" id="ARBA00022630"/>
    </source>
</evidence>
<proteinExistence type="inferred from homology"/>
<comment type="subcellular location">
    <subcellularLocation>
        <location evidence="10">Cytoplasm</location>
    </subcellularLocation>
</comment>
<evidence type="ECO:0000256" key="3">
    <source>
        <dbReference type="ARBA" id="ARBA00020461"/>
    </source>
</evidence>
<dbReference type="PANTHER" id="PTHR11806:SF0">
    <property type="entry name" value="PROTEIN MTO1 HOMOLOG, MITOCHONDRIAL"/>
    <property type="match status" value="1"/>
</dbReference>
<evidence type="ECO:0000256" key="1">
    <source>
        <dbReference type="ARBA" id="ARBA00001974"/>
    </source>
</evidence>
<keyword evidence="7 10" id="KW-0520">NAD</keyword>
<dbReference type="Pfam" id="PF13932">
    <property type="entry name" value="SAM_GIDA_C"/>
    <property type="match status" value="1"/>
</dbReference>
<dbReference type="InterPro" id="IPR049312">
    <property type="entry name" value="GIDA_C_N"/>
</dbReference>
<dbReference type="AlphaFoldDB" id="A0AAT9L9Y5"/>
<keyword evidence="4 10" id="KW-0285">Flavoprotein</keyword>
<dbReference type="Gene3D" id="3.50.50.60">
    <property type="entry name" value="FAD/NAD(P)-binding domain"/>
    <property type="match status" value="2"/>
</dbReference>
<dbReference type="Gene3D" id="1.10.150.570">
    <property type="entry name" value="GidA associated domain, C-terminal subdomain"/>
    <property type="match status" value="1"/>
</dbReference>
<accession>A0AAT9L9Y5</accession>
<sequence>MIRKEAGGVARTGFDVVVVGSGHAGVEAALASSRLGMSVAVVTLDEDNIAGMPCNPAIGGPGKAQIVSEIDALGGEMGLATDSATVEMRLLNASKGPAVQSLRAQVDKKIYSRYMKDRIREHGIPVIQGMVTEILVRDGMVIGVRLSRGEEISARCVILATGVYLESRIIIGENIVESGPMGERNSKGLSSSLERLGLRLGRFKTGTSPRIARDSVRWERLTLERGVQEPYAFSFMSTPRTWDNGACYSTYTTEKTHEIIRRNVDRAPLFNGTIRGVGPRYCPSIEDKVMRFPERCRHQIYLEIESLESPEVYILGLSTSLPEDVQVEMVRSLPGLEEARITRPGYAIEYDFIVPSQLKPTLEVQGVSGLFAAGQINGTSGYEEAAAQGLVAGVNAAMKILGKEPLVLARDEAYIGVLIDDLVSTAIEEPYRMLTSRAEYRLLLRQSNADMRLTPVGRRIGLVSDERWRRFQEKKALLERGRNLVSTRVAGGCVKDLLRLPGRAIDDFFEEVEGLKELPREILREVEIEAKYAGFIERQEREARRLERYTGRRIPPGTDFDEIPGLSRETRDKLRRYEPSTIGRALDIGISPADVLILLAHLKGGKQGEANLPSGSQVRTQSA</sequence>
<dbReference type="KEGG" id="fcz:IMF26_07060"/>